<dbReference type="Proteomes" id="UP000092484">
    <property type="component" value="Unassembled WGS sequence"/>
</dbReference>
<dbReference type="EMBL" id="LZYB01000001">
    <property type="protein sequence ID" value="OBV11931.1"/>
    <property type="molecule type" value="Genomic_DNA"/>
</dbReference>
<comment type="caution">
    <text evidence="2">The sequence shown here is derived from an EMBL/GenBank/DDBJ whole genome shotgun (WGS) entry which is preliminary data.</text>
</comment>
<dbReference type="RefSeq" id="WP_068861841.1">
    <property type="nucleotide sequence ID" value="NZ_LZYB01000001.1"/>
</dbReference>
<gene>
    <name evidence="2" type="ORF">I603_0062</name>
</gene>
<dbReference type="STRING" id="1300349.I603_0062"/>
<protein>
    <submittedName>
        <fullName evidence="2">Uncharacterized protein</fullName>
    </submittedName>
</protein>
<dbReference type="AlphaFoldDB" id="A0A1A7BJN9"/>
<accession>A0A1A7BJN9</accession>
<name>A0A1A7BJN9_9SPHN</name>
<feature type="transmembrane region" description="Helical" evidence="1">
    <location>
        <begin position="107"/>
        <end position="126"/>
    </location>
</feature>
<proteinExistence type="predicted"/>
<feature type="transmembrane region" description="Helical" evidence="1">
    <location>
        <begin position="74"/>
        <end position="95"/>
    </location>
</feature>
<keyword evidence="3" id="KW-1185">Reference proteome</keyword>
<evidence type="ECO:0000313" key="3">
    <source>
        <dbReference type="Proteomes" id="UP000092484"/>
    </source>
</evidence>
<evidence type="ECO:0000256" key="1">
    <source>
        <dbReference type="SAM" id="Phobius"/>
    </source>
</evidence>
<keyword evidence="1" id="KW-0472">Membrane</keyword>
<organism evidence="2 3">
    <name type="scientific">Erythrobacter dokdonensis DSW-74</name>
    <dbReference type="NCBI Taxonomy" id="1300349"/>
    <lineage>
        <taxon>Bacteria</taxon>
        <taxon>Pseudomonadati</taxon>
        <taxon>Pseudomonadota</taxon>
        <taxon>Alphaproteobacteria</taxon>
        <taxon>Sphingomonadales</taxon>
        <taxon>Erythrobacteraceae</taxon>
        <taxon>Erythrobacter/Porphyrobacter group</taxon>
        <taxon>Erythrobacter</taxon>
    </lineage>
</organism>
<feature type="transmembrane region" description="Helical" evidence="1">
    <location>
        <begin position="32"/>
        <end position="62"/>
    </location>
</feature>
<keyword evidence="1" id="KW-1133">Transmembrane helix</keyword>
<reference evidence="2 3" key="1">
    <citation type="submission" date="2016-06" db="EMBL/GenBank/DDBJ databases">
        <title>Genome sequence of Porphyrobacter dokdonensis DSW-74.</title>
        <authorList>
            <person name="Kim J.F."/>
            <person name="Song J.Y."/>
        </authorList>
    </citation>
    <scope>NUCLEOTIDE SEQUENCE [LARGE SCALE GENOMIC DNA]</scope>
    <source>
        <strain evidence="2 3">DSW-74</strain>
    </source>
</reference>
<evidence type="ECO:0000313" key="2">
    <source>
        <dbReference type="EMBL" id="OBV11931.1"/>
    </source>
</evidence>
<keyword evidence="1" id="KW-0812">Transmembrane</keyword>
<sequence length="136" mass="14695">MKNVAFRLLLVLGWTAVLPLLGYPIFGILTIIPLFGLFLGFGLLPFIYTAGAAPAFVTAAGFEFVFRHWGSRRSLAATVALGATASVLWMGGLLFFERAEFGLGANYVTLALAIAGALPAALMPLTRFAKDRRTWR</sequence>